<organism evidence="1 2">
    <name type="scientific">Vibrio variabilis</name>
    <dbReference type="NCBI Taxonomy" id="990271"/>
    <lineage>
        <taxon>Bacteria</taxon>
        <taxon>Pseudomonadati</taxon>
        <taxon>Pseudomonadota</taxon>
        <taxon>Gammaproteobacteria</taxon>
        <taxon>Vibrionales</taxon>
        <taxon>Vibrionaceae</taxon>
        <taxon>Vibrio</taxon>
    </lineage>
</organism>
<keyword evidence="2" id="KW-1185">Reference proteome</keyword>
<proteinExistence type="predicted"/>
<evidence type="ECO:0000313" key="2">
    <source>
        <dbReference type="Proteomes" id="UP000029223"/>
    </source>
</evidence>
<dbReference type="EMBL" id="BBMS01000114">
    <property type="protein sequence ID" value="GAL30831.1"/>
    <property type="molecule type" value="Genomic_DNA"/>
</dbReference>
<comment type="caution">
    <text evidence="1">The sequence shown here is derived from an EMBL/GenBank/DDBJ whole genome shotgun (WGS) entry which is preliminary data.</text>
</comment>
<protein>
    <recommendedName>
        <fullName evidence="3">Mobile element protein</fullName>
    </recommendedName>
</protein>
<name>A0ABQ0JPZ5_9VIBR</name>
<accession>A0ABQ0JPZ5</accession>
<reference evidence="2" key="1">
    <citation type="submission" date="2014-09" db="EMBL/GenBank/DDBJ databases">
        <title>Vibrio variabilis JCM 19239. (C206) whole genome shotgun sequence.</title>
        <authorList>
            <person name="Sawabe T."/>
            <person name="Meirelles P."/>
            <person name="Nakanishi M."/>
            <person name="Sayaka M."/>
            <person name="Hattori M."/>
            <person name="Ohkuma M."/>
        </authorList>
    </citation>
    <scope>NUCLEOTIDE SEQUENCE [LARGE SCALE GENOMIC DNA]</scope>
    <source>
        <strain evidence="2">JCM 19239</strain>
    </source>
</reference>
<gene>
    <name evidence="1" type="ORF">JCM19239_2784</name>
</gene>
<evidence type="ECO:0000313" key="1">
    <source>
        <dbReference type="EMBL" id="GAL30831.1"/>
    </source>
</evidence>
<dbReference type="Proteomes" id="UP000029223">
    <property type="component" value="Unassembled WGS sequence"/>
</dbReference>
<evidence type="ECO:0008006" key="3">
    <source>
        <dbReference type="Google" id="ProtNLM"/>
    </source>
</evidence>
<sequence>MKELLKMKRQIWKAGTYKREYNRLSKYVLTTLSEASPRMH</sequence>